<feature type="compositionally biased region" description="Low complexity" evidence="1">
    <location>
        <begin position="28"/>
        <end position="38"/>
    </location>
</feature>
<evidence type="ECO:0000313" key="5">
    <source>
        <dbReference type="EMBL" id="MBB4412300.1"/>
    </source>
</evidence>
<dbReference type="PANTHER" id="PTHR36505:SF1">
    <property type="entry name" value="BLR1072 PROTEIN"/>
    <property type="match status" value="1"/>
</dbReference>
<dbReference type="Gene3D" id="2.30.30.240">
    <property type="entry name" value="PRC-barrel domain"/>
    <property type="match status" value="1"/>
</dbReference>
<organism evidence="5 8">
    <name type="scientific">Aliirhizobium cellulosilyticum</name>
    <dbReference type="NCBI Taxonomy" id="393664"/>
    <lineage>
        <taxon>Bacteria</taxon>
        <taxon>Pseudomonadati</taxon>
        <taxon>Pseudomonadota</taxon>
        <taxon>Alphaproteobacteria</taxon>
        <taxon>Hyphomicrobiales</taxon>
        <taxon>Rhizobiaceae</taxon>
        <taxon>Aliirhizobium</taxon>
    </lineage>
</organism>
<dbReference type="EMBL" id="JACIGW010000003">
    <property type="protein sequence ID" value="MBB4349478.1"/>
    <property type="molecule type" value="Genomic_DNA"/>
</dbReference>
<dbReference type="SUPFAM" id="SSF50346">
    <property type="entry name" value="PRC-barrel domain"/>
    <property type="match status" value="1"/>
</dbReference>
<proteinExistence type="predicted"/>
<dbReference type="InterPro" id="IPR027275">
    <property type="entry name" value="PRC-brl_dom"/>
</dbReference>
<dbReference type="Proteomes" id="UP000520770">
    <property type="component" value="Unassembled WGS sequence"/>
</dbReference>
<evidence type="ECO:0000313" key="7">
    <source>
        <dbReference type="Proteomes" id="UP000520770"/>
    </source>
</evidence>
<keyword evidence="8" id="KW-1185">Reference proteome</keyword>
<comment type="caution">
    <text evidence="5">The sequence shown here is derived from an EMBL/GenBank/DDBJ whole genome shotgun (WGS) entry which is preliminary data.</text>
</comment>
<accession>A0A7W6XB30</accession>
<dbReference type="Pfam" id="PF05239">
    <property type="entry name" value="PRC"/>
    <property type="match status" value="1"/>
</dbReference>
<dbReference type="PANTHER" id="PTHR36505">
    <property type="entry name" value="BLR1072 PROTEIN"/>
    <property type="match status" value="1"/>
</dbReference>
<dbReference type="AlphaFoldDB" id="A0A7W6XB30"/>
<feature type="signal peptide" evidence="2">
    <location>
        <begin position="1"/>
        <end position="23"/>
    </location>
</feature>
<reference evidence="7 8" key="1">
    <citation type="submission" date="2020-08" db="EMBL/GenBank/DDBJ databases">
        <title>Genomic Encyclopedia of Type Strains, Phase IV (KMG-V): Genome sequencing to study the core and pangenomes of soil and plant-associated prokaryotes.</title>
        <authorList>
            <person name="Whitman W."/>
        </authorList>
    </citation>
    <scope>NUCLEOTIDE SEQUENCE [LARGE SCALE GENOMIC DNA]</scope>
    <source>
        <strain evidence="5 8">SEMIA 444</strain>
        <strain evidence="4 7">SEMIA 448</strain>
        <strain evidence="6 9">SEMIA 452</strain>
    </source>
</reference>
<evidence type="ECO:0000259" key="3">
    <source>
        <dbReference type="Pfam" id="PF05239"/>
    </source>
</evidence>
<feature type="region of interest" description="Disordered" evidence="1">
    <location>
        <begin position="28"/>
        <end position="68"/>
    </location>
</feature>
<feature type="domain" description="PRC-barrel" evidence="3">
    <location>
        <begin position="77"/>
        <end position="133"/>
    </location>
</feature>
<evidence type="ECO:0000313" key="9">
    <source>
        <dbReference type="Proteomes" id="UP000576087"/>
    </source>
</evidence>
<keyword evidence="2" id="KW-0732">Signal</keyword>
<evidence type="ECO:0000256" key="2">
    <source>
        <dbReference type="SAM" id="SignalP"/>
    </source>
</evidence>
<dbReference type="Proteomes" id="UP000576087">
    <property type="component" value="Unassembled WGS sequence"/>
</dbReference>
<dbReference type="EMBL" id="JACIGY010000003">
    <property type="protein sequence ID" value="MBB4412300.1"/>
    <property type="molecule type" value="Genomic_DNA"/>
</dbReference>
<evidence type="ECO:0000313" key="8">
    <source>
        <dbReference type="Proteomes" id="UP000524535"/>
    </source>
</evidence>
<feature type="chain" id="PRO_5036214435" evidence="2">
    <location>
        <begin position="24"/>
        <end position="216"/>
    </location>
</feature>
<dbReference type="Proteomes" id="UP000524535">
    <property type="component" value="Unassembled WGS sequence"/>
</dbReference>
<dbReference type="EMBL" id="JACIHM010000003">
    <property type="protein sequence ID" value="MBB4446931.1"/>
    <property type="molecule type" value="Genomic_DNA"/>
</dbReference>
<name>A0A7W6XB30_9HYPH</name>
<gene>
    <name evidence="5" type="ORF">GGE31_002813</name>
    <name evidence="4" type="ORF">GGE33_003240</name>
    <name evidence="6" type="ORF">GGE35_002753</name>
</gene>
<sequence>MLKRTISALILSAAIPVAALAQAEGAAQTAPATPAPRASDQNSAQDKTTAKPMEQASASDATTAGPFVTVPESGAWRVSDLEGKEVYGAENESIGQINDVLVSQDGSINAVIVGVGGFLGIGEKNVAVDISALQLGPGNMSNNSAAGEAAPGVSGETTASTSTTATAPNRAVPANGADTSGVEAGSDRLPEQIVLNVTRQQVQDAPEFEGVEGDQQ</sequence>
<feature type="compositionally biased region" description="Low complexity" evidence="1">
    <location>
        <begin position="157"/>
        <end position="167"/>
    </location>
</feature>
<evidence type="ECO:0000313" key="6">
    <source>
        <dbReference type="EMBL" id="MBB4446931.1"/>
    </source>
</evidence>
<evidence type="ECO:0000313" key="4">
    <source>
        <dbReference type="EMBL" id="MBB4349478.1"/>
    </source>
</evidence>
<dbReference type="InterPro" id="IPR011033">
    <property type="entry name" value="PRC_barrel-like_sf"/>
</dbReference>
<feature type="region of interest" description="Disordered" evidence="1">
    <location>
        <begin position="144"/>
        <end position="189"/>
    </location>
</feature>
<dbReference type="RefSeq" id="WP_183824789.1">
    <property type="nucleotide sequence ID" value="NZ_JACIGW010000003.1"/>
</dbReference>
<protein>
    <submittedName>
        <fullName evidence="5">Sporulation protein YlmC with PRC-barrel domain</fullName>
    </submittedName>
</protein>
<evidence type="ECO:0000256" key="1">
    <source>
        <dbReference type="SAM" id="MobiDB-lite"/>
    </source>
</evidence>